<feature type="active site" description="Proton donor" evidence="8">
    <location>
        <position position="205"/>
    </location>
</feature>
<feature type="domain" description="Peptidase M48" evidence="9">
    <location>
        <begin position="73"/>
        <end position="260"/>
    </location>
</feature>
<keyword evidence="4 8" id="KW-0574">Periplasm</keyword>
<dbReference type="InterPro" id="IPR011990">
    <property type="entry name" value="TPR-like_helical_dom_sf"/>
</dbReference>
<dbReference type="RefSeq" id="WP_045779777.1">
    <property type="nucleotide sequence ID" value="NZ_LAJX01000149.1"/>
</dbReference>
<reference evidence="10 11" key="2">
    <citation type="journal article" date="2016" name="Microb. Ecol.">
        <title>Genome Characteristics of a Novel Type I Methanotroph (Sn10-6) Isolated from a Flooded Indian Rice Field.</title>
        <authorList>
            <person name="Rahalkar M.C."/>
            <person name="Pandit P.S."/>
            <person name="Dhakephalkar P.K."/>
            <person name="Pore S."/>
            <person name="Arora P."/>
            <person name="Kapse N."/>
        </authorList>
    </citation>
    <scope>NUCLEOTIDE SEQUENCE [LARGE SCALE GENOMIC DNA]</scope>
    <source>
        <strain evidence="10 11">Sn10-6</strain>
    </source>
</reference>
<dbReference type="InterPro" id="IPR001915">
    <property type="entry name" value="Peptidase_M48"/>
</dbReference>
<keyword evidence="3 8" id="KW-0732">Signal</keyword>
<dbReference type="Pfam" id="PF14559">
    <property type="entry name" value="TPR_19"/>
    <property type="match status" value="1"/>
</dbReference>
<evidence type="ECO:0000313" key="11">
    <source>
        <dbReference type="Proteomes" id="UP000033684"/>
    </source>
</evidence>
<gene>
    <name evidence="10" type="ORF">VZ94_14505</name>
</gene>
<evidence type="ECO:0000256" key="1">
    <source>
        <dbReference type="ARBA" id="ARBA00022670"/>
    </source>
</evidence>
<evidence type="ECO:0000313" key="10">
    <source>
        <dbReference type="EMBL" id="KJV05946.1"/>
    </source>
</evidence>
<keyword evidence="6 8" id="KW-0862">Zinc</keyword>
<feature type="binding site" evidence="8">
    <location>
        <position position="140"/>
    </location>
    <ligand>
        <name>Zn(2+)</name>
        <dbReference type="ChEBI" id="CHEBI:29105"/>
        <note>catalytic</note>
    </ligand>
</feature>
<dbReference type="Pfam" id="PF01435">
    <property type="entry name" value="Peptidase_M48"/>
    <property type="match status" value="1"/>
</dbReference>
<keyword evidence="7 8" id="KW-0482">Metalloprotease</keyword>
<evidence type="ECO:0000256" key="3">
    <source>
        <dbReference type="ARBA" id="ARBA00022729"/>
    </source>
</evidence>
<evidence type="ECO:0000256" key="7">
    <source>
        <dbReference type="ARBA" id="ARBA00023049"/>
    </source>
</evidence>
<organism evidence="10 11">
    <name type="scientific">Methylocucumis oryzae</name>
    <dbReference type="NCBI Taxonomy" id="1632867"/>
    <lineage>
        <taxon>Bacteria</taxon>
        <taxon>Pseudomonadati</taxon>
        <taxon>Pseudomonadota</taxon>
        <taxon>Gammaproteobacteria</taxon>
        <taxon>Methylococcales</taxon>
        <taxon>Methylococcaceae</taxon>
        <taxon>Methylocucumis</taxon>
    </lineage>
</organism>
<dbReference type="OrthoDB" id="9810445at2"/>
<dbReference type="CDD" id="cd07333">
    <property type="entry name" value="M48C_bepA_like"/>
    <property type="match status" value="1"/>
</dbReference>
<evidence type="ECO:0000256" key="5">
    <source>
        <dbReference type="ARBA" id="ARBA00022801"/>
    </source>
</evidence>
<feature type="active site" evidence="8">
    <location>
        <position position="137"/>
    </location>
</feature>
<dbReference type="Gene3D" id="1.25.40.10">
    <property type="entry name" value="Tetratricopeptide repeat domain"/>
    <property type="match status" value="1"/>
</dbReference>
<evidence type="ECO:0000259" key="9">
    <source>
        <dbReference type="Pfam" id="PF01435"/>
    </source>
</evidence>
<comment type="similarity">
    <text evidence="8">Belongs to the peptidase M48 family. BepA subfamily.</text>
</comment>
<comment type="caution">
    <text evidence="10">The sequence shown here is derived from an EMBL/GenBank/DDBJ whole genome shotgun (WGS) entry which is preliminary data.</text>
</comment>
<dbReference type="InterPro" id="IPR030873">
    <property type="entry name" value="Protease_BepA"/>
</dbReference>
<proteinExistence type="inferred from homology"/>
<dbReference type="GO" id="GO:0042597">
    <property type="term" value="C:periplasmic space"/>
    <property type="evidence" value="ECO:0007669"/>
    <property type="project" value="UniProtKB-SubCell"/>
</dbReference>
<reference evidence="11" key="1">
    <citation type="submission" date="2015-03" db="EMBL/GenBank/DDBJ databases">
        <title>Draft genome sequence of a novel methanotroph (Sn10-6) isolated from flooded ricefield rhizosphere in India.</title>
        <authorList>
            <person name="Pandit P.S."/>
            <person name="Pore S.D."/>
            <person name="Arora P."/>
            <person name="Kapse N.G."/>
            <person name="Dhakephalkar P.K."/>
            <person name="Rahalkar M.C."/>
        </authorList>
    </citation>
    <scope>NUCLEOTIDE SEQUENCE [LARGE SCALE GENOMIC DNA]</scope>
    <source>
        <strain evidence="11">Sn10-6</strain>
    </source>
</reference>
<comment type="cofactor">
    <cofactor evidence="8">
        <name>Zn(2+)</name>
        <dbReference type="ChEBI" id="CHEBI:29105"/>
    </cofactor>
    <text evidence="8">Binds 1 zinc ion per subunit.</text>
</comment>
<dbReference type="EC" id="3.4.-.-" evidence="8"/>
<dbReference type="Proteomes" id="UP000033684">
    <property type="component" value="Unassembled WGS sequence"/>
</dbReference>
<dbReference type="Gene3D" id="3.30.2010.10">
    <property type="entry name" value="Metalloproteases ('zincins'), catalytic domain"/>
    <property type="match status" value="1"/>
</dbReference>
<evidence type="ECO:0000256" key="4">
    <source>
        <dbReference type="ARBA" id="ARBA00022764"/>
    </source>
</evidence>
<keyword evidence="1 8" id="KW-0645">Protease</keyword>
<comment type="function">
    <text evidence="8">Functions as both a chaperone and a metalloprotease. Maintains the integrity of the outer membrane by promoting either the assembly or the elimination of outer membrane proteins, depending on their folding state.</text>
</comment>
<sequence length="489" mass="55081" precursor="true">MKKTIATALALMLSVHTTAMSAIDTGQNDKIILPDMGDSSGTLITPEEEKEFGEAFFRSLHSQIDINQDAEIQEYIQTLGNKLAANSDKPEQPFHFFVVMENDINAFAGPGGYIGVNSGLILNTEAESELASVIAHEIGHVTQRHLYRAAEAAGRLSIPTMAATLAAILLGMQSASMGQAAIMAIQAGSVQFQINFTRENEEEADRVGMQTLANSHFDPRSMPTFFEKLQQYTRYSGQDVPEFLRTHPVTASRISDTRGRAETYPYKQYLDSMSYQLTKAKIRVLTNAIDDKQTLTYFQTRLSQGTPDQREVAKYGMGLILLKMQKYSDAERILRELEQQSPKQPQYATALARIALESKDFETALVRYKKLAENYPGNDAVALEYINCLLKVRKPELAKQSIAKLSERTQKLPIYWQLLAQTYSDLKQPAESHRYLAEYYYAMGQTQDAILQIKLAQKSKGLTFITSSILNERLHYFQTQQIEARLNHR</sequence>
<keyword evidence="11" id="KW-1185">Reference proteome</keyword>
<dbReference type="GO" id="GO:0004222">
    <property type="term" value="F:metalloendopeptidase activity"/>
    <property type="evidence" value="ECO:0007669"/>
    <property type="project" value="InterPro"/>
</dbReference>
<feature type="signal peptide" evidence="8">
    <location>
        <begin position="1"/>
        <end position="21"/>
    </location>
</feature>
<accession>A0A0F3IGR0</accession>
<feature type="binding site" evidence="8">
    <location>
        <position position="201"/>
    </location>
    <ligand>
        <name>Zn(2+)</name>
        <dbReference type="ChEBI" id="CHEBI:29105"/>
        <note>catalytic</note>
    </ligand>
</feature>
<keyword evidence="5 8" id="KW-0378">Hydrolase</keyword>
<feature type="chain" id="PRO_5008987272" description="Putative beta-barrel assembly-enhancing protease" evidence="8">
    <location>
        <begin position="22"/>
        <end position="489"/>
    </location>
</feature>
<feature type="binding site" evidence="8">
    <location>
        <position position="136"/>
    </location>
    <ligand>
        <name>Zn(2+)</name>
        <dbReference type="ChEBI" id="CHEBI:29105"/>
        <note>catalytic</note>
    </ligand>
</feature>
<dbReference type="AlphaFoldDB" id="A0A0F3IGR0"/>
<evidence type="ECO:0000256" key="8">
    <source>
        <dbReference type="HAMAP-Rule" id="MF_00997"/>
    </source>
</evidence>
<comment type="subcellular location">
    <subcellularLocation>
        <location evidence="8">Periplasm</location>
    </subcellularLocation>
</comment>
<name>A0A0F3IGR0_9GAMM</name>
<dbReference type="PANTHER" id="PTHR22726:SF1">
    <property type="entry name" value="METALLOENDOPEPTIDASE OMA1, MITOCHONDRIAL"/>
    <property type="match status" value="1"/>
</dbReference>
<keyword evidence="2 8" id="KW-0479">Metal-binding</keyword>
<dbReference type="GO" id="GO:0051603">
    <property type="term" value="P:proteolysis involved in protein catabolic process"/>
    <property type="evidence" value="ECO:0007669"/>
    <property type="project" value="TreeGrafter"/>
</dbReference>
<protein>
    <recommendedName>
        <fullName evidence="8">Putative beta-barrel assembly-enhancing protease</fullName>
        <ecNumber evidence="8">3.4.-.-</ecNumber>
    </recommendedName>
</protein>
<dbReference type="PANTHER" id="PTHR22726">
    <property type="entry name" value="METALLOENDOPEPTIDASE OMA1"/>
    <property type="match status" value="1"/>
</dbReference>
<dbReference type="HAMAP" id="MF_00997">
    <property type="entry name" value="Protease_BepA"/>
    <property type="match status" value="1"/>
</dbReference>
<dbReference type="GO" id="GO:0016020">
    <property type="term" value="C:membrane"/>
    <property type="evidence" value="ECO:0007669"/>
    <property type="project" value="InterPro"/>
</dbReference>
<evidence type="ECO:0000256" key="6">
    <source>
        <dbReference type="ARBA" id="ARBA00022833"/>
    </source>
</evidence>
<dbReference type="GO" id="GO:0008270">
    <property type="term" value="F:zinc ion binding"/>
    <property type="evidence" value="ECO:0007669"/>
    <property type="project" value="UniProtKB-UniRule"/>
</dbReference>
<dbReference type="PATRIC" id="fig|1632867.3.peg.1311"/>
<dbReference type="SUPFAM" id="SSF48452">
    <property type="entry name" value="TPR-like"/>
    <property type="match status" value="1"/>
</dbReference>
<dbReference type="InterPro" id="IPR051156">
    <property type="entry name" value="Mito/Outer_Membr_Metalloprot"/>
</dbReference>
<dbReference type="EMBL" id="LAJX01000149">
    <property type="protein sequence ID" value="KJV05946.1"/>
    <property type="molecule type" value="Genomic_DNA"/>
</dbReference>
<evidence type="ECO:0000256" key="2">
    <source>
        <dbReference type="ARBA" id="ARBA00022723"/>
    </source>
</evidence>